<keyword evidence="4" id="KW-0145">Chemotaxis</keyword>
<evidence type="ECO:0000313" key="6">
    <source>
        <dbReference type="EMBL" id="GGF85641.1"/>
    </source>
</evidence>
<dbReference type="GO" id="GO:0008984">
    <property type="term" value="F:protein-glutamate methylesterase activity"/>
    <property type="evidence" value="ECO:0007669"/>
    <property type="project" value="UniProtKB-EC"/>
</dbReference>
<name>A0A917CEW5_9GAMM</name>
<dbReference type="InterPro" id="IPR000673">
    <property type="entry name" value="Sig_transdc_resp-reg_Me-estase"/>
</dbReference>
<gene>
    <name evidence="6" type="primary">chpB</name>
    <name evidence="6" type="ORF">GCM10011365_03350</name>
</gene>
<comment type="caution">
    <text evidence="6">The sequence shown here is derived from an EMBL/GenBank/DDBJ whole genome shotgun (WGS) entry which is preliminary data.</text>
</comment>
<dbReference type="EMBL" id="BMEO01000001">
    <property type="protein sequence ID" value="GGF85641.1"/>
    <property type="molecule type" value="Genomic_DNA"/>
</dbReference>
<evidence type="ECO:0000256" key="2">
    <source>
        <dbReference type="ARBA" id="ARBA00039140"/>
    </source>
</evidence>
<sequence>MSEVKTIGLIHVGKPQPSAVYLADQLKAHDYKVVTLDADDFSMDSQLDAYVINLIDDDYNIEPLVHELTDAGAKIVFNDTQVSNDLVGWNKNRWLRHLLHKINPKHDLLPIVSHPGRQDKLKLKSLGIEQVWILAASIGGPEAIVRFLAEFEGDEPILFVVVQHMDSEFVGMMAKQLNKNQKIPVSLATSGLNIKPGSALLIPVDESIVFQSDGRLAVKDVNPHRTATPCIDDVCGDLINQLKSVNLAVFSGMASDGVVGATNVFDNGGTIITQSAESSVVSSISDEVRALKMSRFDGIPKEMAQFIKERLNR</sequence>
<feature type="active site" evidence="4">
    <location>
        <position position="164"/>
    </location>
</feature>
<dbReference type="Proteomes" id="UP000605253">
    <property type="component" value="Unassembled WGS sequence"/>
</dbReference>
<accession>A0A917CEW5</accession>
<dbReference type="AlphaFoldDB" id="A0A917CEW5"/>
<protein>
    <recommendedName>
        <fullName evidence="2">protein-glutamate methylesterase</fullName>
        <ecNumber evidence="2">3.1.1.61</ecNumber>
    </recommendedName>
</protein>
<dbReference type="Pfam" id="PF01339">
    <property type="entry name" value="CheB_methylest"/>
    <property type="match status" value="1"/>
</dbReference>
<evidence type="ECO:0000256" key="4">
    <source>
        <dbReference type="PROSITE-ProRule" id="PRU00050"/>
    </source>
</evidence>
<dbReference type="RefSeq" id="WP_188363926.1">
    <property type="nucleotide sequence ID" value="NZ_BAABJF010000011.1"/>
</dbReference>
<keyword evidence="7" id="KW-1185">Reference proteome</keyword>
<evidence type="ECO:0000256" key="3">
    <source>
        <dbReference type="ARBA" id="ARBA00048267"/>
    </source>
</evidence>
<dbReference type="GO" id="GO:0006935">
    <property type="term" value="P:chemotaxis"/>
    <property type="evidence" value="ECO:0007669"/>
    <property type="project" value="UniProtKB-UniRule"/>
</dbReference>
<feature type="active site" evidence="4">
    <location>
        <position position="137"/>
    </location>
</feature>
<evidence type="ECO:0000256" key="1">
    <source>
        <dbReference type="ARBA" id="ARBA00022801"/>
    </source>
</evidence>
<organism evidence="6 7">
    <name type="scientific">Marinicella pacifica</name>
    <dbReference type="NCBI Taxonomy" id="1171543"/>
    <lineage>
        <taxon>Bacteria</taxon>
        <taxon>Pseudomonadati</taxon>
        <taxon>Pseudomonadota</taxon>
        <taxon>Gammaproteobacteria</taxon>
        <taxon>Lysobacterales</taxon>
        <taxon>Marinicellaceae</taxon>
        <taxon>Marinicella</taxon>
    </lineage>
</organism>
<dbReference type="PROSITE" id="PS50122">
    <property type="entry name" value="CHEB"/>
    <property type="match status" value="1"/>
</dbReference>
<dbReference type="PANTHER" id="PTHR42872">
    <property type="entry name" value="PROTEIN-GLUTAMATE METHYLESTERASE/PROTEIN-GLUTAMINE GLUTAMINASE"/>
    <property type="match status" value="1"/>
</dbReference>
<reference evidence="6" key="1">
    <citation type="journal article" date="2014" name="Int. J. Syst. Evol. Microbiol.">
        <title>Complete genome sequence of Corynebacterium casei LMG S-19264T (=DSM 44701T), isolated from a smear-ripened cheese.</title>
        <authorList>
            <consortium name="US DOE Joint Genome Institute (JGI-PGF)"/>
            <person name="Walter F."/>
            <person name="Albersmeier A."/>
            <person name="Kalinowski J."/>
            <person name="Ruckert C."/>
        </authorList>
    </citation>
    <scope>NUCLEOTIDE SEQUENCE</scope>
    <source>
        <strain evidence="6">CGMCC 1.12181</strain>
    </source>
</reference>
<dbReference type="GO" id="GO:0005737">
    <property type="term" value="C:cytoplasm"/>
    <property type="evidence" value="ECO:0007669"/>
    <property type="project" value="InterPro"/>
</dbReference>
<comment type="catalytic activity">
    <reaction evidence="3">
        <text>[protein]-L-glutamate 5-O-methyl ester + H2O = L-glutamyl-[protein] + methanol + H(+)</text>
        <dbReference type="Rhea" id="RHEA:23236"/>
        <dbReference type="Rhea" id="RHEA-COMP:10208"/>
        <dbReference type="Rhea" id="RHEA-COMP:10311"/>
        <dbReference type="ChEBI" id="CHEBI:15377"/>
        <dbReference type="ChEBI" id="CHEBI:15378"/>
        <dbReference type="ChEBI" id="CHEBI:17790"/>
        <dbReference type="ChEBI" id="CHEBI:29973"/>
        <dbReference type="ChEBI" id="CHEBI:82795"/>
        <dbReference type="EC" id="3.1.1.61"/>
    </reaction>
</comment>
<dbReference type="PANTHER" id="PTHR42872:SF6">
    <property type="entry name" value="PROTEIN-GLUTAMATE METHYLESTERASE_PROTEIN-GLUTAMINE GLUTAMINASE"/>
    <property type="match status" value="1"/>
</dbReference>
<dbReference type="SUPFAM" id="SSF52738">
    <property type="entry name" value="Methylesterase CheB, C-terminal domain"/>
    <property type="match status" value="1"/>
</dbReference>
<dbReference type="EC" id="3.1.1.61" evidence="2"/>
<dbReference type="Gene3D" id="3.40.50.180">
    <property type="entry name" value="Methylesterase CheB, C-terminal domain"/>
    <property type="match status" value="1"/>
</dbReference>
<dbReference type="InterPro" id="IPR035909">
    <property type="entry name" value="CheB_C"/>
</dbReference>
<evidence type="ECO:0000259" key="5">
    <source>
        <dbReference type="PROSITE" id="PS50122"/>
    </source>
</evidence>
<keyword evidence="1 4" id="KW-0378">Hydrolase</keyword>
<dbReference type="GO" id="GO:0000156">
    <property type="term" value="F:phosphorelay response regulator activity"/>
    <property type="evidence" value="ECO:0007669"/>
    <property type="project" value="InterPro"/>
</dbReference>
<feature type="active site" evidence="4">
    <location>
        <position position="256"/>
    </location>
</feature>
<evidence type="ECO:0000313" key="7">
    <source>
        <dbReference type="Proteomes" id="UP000605253"/>
    </source>
</evidence>
<feature type="domain" description="CheB-type methylesterase" evidence="5">
    <location>
        <begin position="125"/>
        <end position="287"/>
    </location>
</feature>
<reference evidence="6" key="2">
    <citation type="submission" date="2020-09" db="EMBL/GenBank/DDBJ databases">
        <authorList>
            <person name="Sun Q."/>
            <person name="Zhou Y."/>
        </authorList>
    </citation>
    <scope>NUCLEOTIDE SEQUENCE</scope>
    <source>
        <strain evidence="6">CGMCC 1.12181</strain>
    </source>
</reference>
<proteinExistence type="predicted"/>